<keyword evidence="4" id="KW-1185">Reference proteome</keyword>
<proteinExistence type="predicted"/>
<dbReference type="InterPro" id="IPR021514">
    <property type="entry name" value="DUF3176"/>
</dbReference>
<keyword evidence="2" id="KW-0812">Transmembrane</keyword>
<dbReference type="AlphaFoldDB" id="A0A8H3V4A2"/>
<organism evidence="3 4">
    <name type="scientific">Venturia inaequalis</name>
    <name type="common">Apple scab fungus</name>
    <dbReference type="NCBI Taxonomy" id="5025"/>
    <lineage>
        <taxon>Eukaryota</taxon>
        <taxon>Fungi</taxon>
        <taxon>Dikarya</taxon>
        <taxon>Ascomycota</taxon>
        <taxon>Pezizomycotina</taxon>
        <taxon>Dothideomycetes</taxon>
        <taxon>Pleosporomycetidae</taxon>
        <taxon>Venturiales</taxon>
        <taxon>Venturiaceae</taxon>
        <taxon>Venturia</taxon>
    </lineage>
</organism>
<feature type="transmembrane region" description="Helical" evidence="2">
    <location>
        <begin position="38"/>
        <end position="62"/>
    </location>
</feature>
<evidence type="ECO:0000313" key="3">
    <source>
        <dbReference type="EMBL" id="KAE9982199.1"/>
    </source>
</evidence>
<dbReference type="PANTHER" id="PTHR35394:SF5">
    <property type="entry name" value="DUF3176 DOMAIN-CONTAINING PROTEIN"/>
    <property type="match status" value="1"/>
</dbReference>
<keyword evidence="2" id="KW-0472">Membrane</keyword>
<dbReference type="PANTHER" id="PTHR35394">
    <property type="entry name" value="DUF3176 DOMAIN-CONTAINING PROTEIN"/>
    <property type="match status" value="1"/>
</dbReference>
<keyword evidence="2" id="KW-1133">Transmembrane helix</keyword>
<sequence length="675" mass="73315">MERSINTKARQGSASSLASDPDHGKSSEVRRTLVTSIFAWWTEIVFLSAAMMAFFAISMTLYKSHGKEQAEIKYSISLNTLIAILSTLLRTGIAVVAEEVISQIKWMAYTQPQSMSNLARFDGASRGPWGSLLLLFNMNQISLAAIGCVVMIFSLAIGPFTQQAIKTTVCEKHMISADSSIPVARIVHDVPPGVQNWTSSSNASYISQLPRQYGVPGTEIDFETKAAVLSGLTVRPVDNSSAFAVHCSTGNCTFPVSGGITHSSSGVCSRCVDISYMISSAPFDSTYTRVHPLNLPDGLTIDHMGYNATLMMSVLADYSLDWARPAAEPFFSSLLSISTLNFTVLAYTGNNCSLSFGGKNCSKAAVNLWPRDYAVGVSCILFPCVKNYFGEVRNGVFKENIVSELPSLTGPPIGKAPWGFGGAFIDHPQFNTPCMIDGQSFTANNISTVWNTARTRHSFIETQIEGESIMMPSECIYGISANYLTALRSFLRSVFHGSCAYGAATQVPTFVTCDQWWLGSLYNRGNATLLSINETMNNVANSITNAMRAGGMNMDATQANVTGTAVQTTVCTRFDWPWLAFPTMLLIITLLLLLVMATKTLLDDAQIPIWKSSILPLLFVGNGIGAINSSEDLDDVHKEANMTTMSLKFDGHGWAFVGESHGGRLDTVDRQTNEE</sequence>
<dbReference type="Pfam" id="PF11374">
    <property type="entry name" value="DUF3176"/>
    <property type="match status" value="1"/>
</dbReference>
<evidence type="ECO:0000256" key="2">
    <source>
        <dbReference type="SAM" id="Phobius"/>
    </source>
</evidence>
<feature type="transmembrane region" description="Helical" evidence="2">
    <location>
        <begin position="74"/>
        <end position="97"/>
    </location>
</feature>
<reference evidence="3 4" key="1">
    <citation type="submission" date="2019-07" db="EMBL/GenBank/DDBJ databases">
        <title>Venturia inaequalis Genome Resource.</title>
        <authorList>
            <person name="Lichtner F.J."/>
        </authorList>
    </citation>
    <scope>NUCLEOTIDE SEQUENCE [LARGE SCALE GENOMIC DNA]</scope>
    <source>
        <strain evidence="3 4">DMI_063113</strain>
    </source>
</reference>
<feature type="transmembrane region" description="Helical" evidence="2">
    <location>
        <begin position="141"/>
        <end position="160"/>
    </location>
</feature>
<feature type="compositionally biased region" description="Polar residues" evidence="1">
    <location>
        <begin position="1"/>
        <end position="18"/>
    </location>
</feature>
<feature type="region of interest" description="Disordered" evidence="1">
    <location>
        <begin position="1"/>
        <end position="26"/>
    </location>
</feature>
<name>A0A8H3V4A2_VENIN</name>
<feature type="transmembrane region" description="Helical" evidence="2">
    <location>
        <begin position="576"/>
        <end position="597"/>
    </location>
</feature>
<dbReference type="Proteomes" id="UP000490939">
    <property type="component" value="Unassembled WGS sequence"/>
</dbReference>
<accession>A0A8H3V4A2</accession>
<dbReference type="EMBL" id="WNWR01000344">
    <property type="protein sequence ID" value="KAE9982199.1"/>
    <property type="molecule type" value="Genomic_DNA"/>
</dbReference>
<dbReference type="OrthoDB" id="5376804at2759"/>
<comment type="caution">
    <text evidence="3">The sequence shown here is derived from an EMBL/GenBank/DDBJ whole genome shotgun (WGS) entry which is preliminary data.</text>
</comment>
<gene>
    <name evidence="3" type="ORF">EG327_005929</name>
</gene>
<protein>
    <submittedName>
        <fullName evidence="3">Uncharacterized protein</fullName>
    </submittedName>
</protein>
<evidence type="ECO:0000256" key="1">
    <source>
        <dbReference type="SAM" id="MobiDB-lite"/>
    </source>
</evidence>
<evidence type="ECO:0000313" key="4">
    <source>
        <dbReference type="Proteomes" id="UP000490939"/>
    </source>
</evidence>